<proteinExistence type="predicted"/>
<dbReference type="AlphaFoldDB" id="A0A143PNJ6"/>
<dbReference type="PATRIC" id="fig|1813736.3.peg.2717"/>
<dbReference type="Proteomes" id="UP000076079">
    <property type="component" value="Chromosome"/>
</dbReference>
<gene>
    <name evidence="2" type="ORF">LuPra_02579</name>
</gene>
<keyword evidence="3" id="KW-1185">Reference proteome</keyword>
<dbReference type="KEGG" id="abac:LuPra_02579"/>
<evidence type="ECO:0000313" key="2">
    <source>
        <dbReference type="EMBL" id="AMY09364.1"/>
    </source>
</evidence>
<dbReference type="Pfam" id="PF04116">
    <property type="entry name" value="FA_hydroxylase"/>
    <property type="match status" value="1"/>
</dbReference>
<sequence>MGFLWPFHAIHHSVEEMDWLAGSRLHLVDVILTRGLTYVPIFLLGFSRPALLVYVFLVAAQATFIHANVRWTLTPLRRLVAWGQGQYLVLEA</sequence>
<accession>A0A143PNJ6</accession>
<dbReference type="GO" id="GO:0008610">
    <property type="term" value="P:lipid biosynthetic process"/>
    <property type="evidence" value="ECO:0007669"/>
    <property type="project" value="InterPro"/>
</dbReference>
<dbReference type="GO" id="GO:0005506">
    <property type="term" value="F:iron ion binding"/>
    <property type="evidence" value="ECO:0007669"/>
    <property type="project" value="InterPro"/>
</dbReference>
<reference evidence="3" key="2">
    <citation type="submission" date="2016-04" db="EMBL/GenBank/DDBJ databases">
        <title>First Complete Genome Sequence of a Subdivision 6 Acidobacterium.</title>
        <authorList>
            <person name="Huang S."/>
            <person name="Vieira S."/>
            <person name="Bunk B."/>
            <person name="Riedel T."/>
            <person name="Sproeer C."/>
            <person name="Overmann J."/>
        </authorList>
    </citation>
    <scope>NUCLEOTIDE SEQUENCE [LARGE SCALE GENOMIC DNA]</scope>
    <source>
        <strain evidence="3">DSM 100886 HEG_-6_39</strain>
    </source>
</reference>
<protein>
    <submittedName>
        <fullName evidence="2">Fatty acid hydroxylase superfamily protein</fullName>
    </submittedName>
</protein>
<organism evidence="2 3">
    <name type="scientific">Luteitalea pratensis</name>
    <dbReference type="NCBI Taxonomy" id="1855912"/>
    <lineage>
        <taxon>Bacteria</taxon>
        <taxon>Pseudomonadati</taxon>
        <taxon>Acidobacteriota</taxon>
        <taxon>Vicinamibacteria</taxon>
        <taxon>Vicinamibacterales</taxon>
        <taxon>Vicinamibacteraceae</taxon>
        <taxon>Luteitalea</taxon>
    </lineage>
</organism>
<reference evidence="2 3" key="1">
    <citation type="journal article" date="2016" name="Genome Announc.">
        <title>First Complete Genome Sequence of a Subdivision 6 Acidobacterium Strain.</title>
        <authorList>
            <person name="Huang S."/>
            <person name="Vieira S."/>
            <person name="Bunk B."/>
            <person name="Riedel T."/>
            <person name="Sproer C."/>
            <person name="Overmann J."/>
        </authorList>
    </citation>
    <scope>NUCLEOTIDE SEQUENCE [LARGE SCALE GENOMIC DNA]</scope>
    <source>
        <strain evidence="3">DSM 100886 HEG_-6_39</strain>
    </source>
</reference>
<evidence type="ECO:0000259" key="1">
    <source>
        <dbReference type="Pfam" id="PF04116"/>
    </source>
</evidence>
<dbReference type="STRING" id="1855912.LuPra_02579"/>
<dbReference type="EMBL" id="CP015136">
    <property type="protein sequence ID" value="AMY09364.1"/>
    <property type="molecule type" value="Genomic_DNA"/>
</dbReference>
<feature type="domain" description="Fatty acid hydroxylase" evidence="1">
    <location>
        <begin position="3"/>
        <end position="75"/>
    </location>
</feature>
<name>A0A143PNJ6_LUTPR</name>
<dbReference type="OrthoDB" id="129746at2"/>
<evidence type="ECO:0000313" key="3">
    <source>
        <dbReference type="Proteomes" id="UP000076079"/>
    </source>
</evidence>
<dbReference type="InterPro" id="IPR006694">
    <property type="entry name" value="Fatty_acid_hydroxylase"/>
</dbReference>
<dbReference type="GO" id="GO:0016491">
    <property type="term" value="F:oxidoreductase activity"/>
    <property type="evidence" value="ECO:0007669"/>
    <property type="project" value="InterPro"/>
</dbReference>